<dbReference type="PATRIC" id="fig|1122207.3.peg.1747"/>
<feature type="transmembrane region" description="Helical" evidence="1">
    <location>
        <begin position="179"/>
        <end position="202"/>
    </location>
</feature>
<feature type="transmembrane region" description="Helical" evidence="1">
    <location>
        <begin position="20"/>
        <end position="41"/>
    </location>
</feature>
<name>X7E4E7_9GAMM</name>
<organism evidence="2 3">
    <name type="scientific">Marinomonas ushuaiensis DSM 15871</name>
    <dbReference type="NCBI Taxonomy" id="1122207"/>
    <lineage>
        <taxon>Bacteria</taxon>
        <taxon>Pseudomonadati</taxon>
        <taxon>Pseudomonadota</taxon>
        <taxon>Gammaproteobacteria</taxon>
        <taxon>Oceanospirillales</taxon>
        <taxon>Oceanospirillaceae</taxon>
        <taxon>Marinomonas</taxon>
    </lineage>
</organism>
<dbReference type="AlphaFoldDB" id="X7E4E7"/>
<sequence>MKTPYSPFSIPRKELTSRLQQSVVALLFLMLLVFAGLYVLISVNLERQNTQQEKLKELLGVVHYAEQHWLELLLVGDKLTYVDSISAPSLSHFNQMLISEYRLIESKIGDFQLTAEVNMSDAFLLLERLSQRELNVKPLSGEERKLAYLSFEKLKVLDDKLLQIGVDLEYARQEFIERLVLVPIGVLLFIALVVIFMSVGFVRQLRSGFSSLHYALNHHKHGHALVESPRNVVDEFTDLAHYIDKELASRSFDFNHLNEKHKALESTLAKVEEPFFVINNEGDIAWLSAGAERIWLRNSSFFEAMFDVDSGLDSPRGERVADSILFAEEGVQLNLHDGVYWLEVGSFESDLKSEEESLTRFISIKPKSEVAELDVLHHSLKLMEQDVWGIPIRLLRDGSPYMSFAQSLEIVRRKVVMLFNALDVSSSQANSLEKITKLQHVASLINERSTDNESLGSDLVAVGDVLPKRFQVEINDMAWLSEQVRDSLILGYELVLQRLALVEKDLSSGVFVLGDVDRLLNEVRVGVLSSLSASEGESERVRRRFAIDLEHDISSVQNQIENIKTMADSTLSLLESDRSVGMARLDKTRDSINEMIERTHELMAKTTSEALEDKSASERVKN</sequence>
<dbReference type="RefSeq" id="WP_036161267.1">
    <property type="nucleotide sequence ID" value="NZ_JAMB01000006.1"/>
</dbReference>
<accession>X7E4E7</accession>
<dbReference type="OrthoDB" id="6099563at2"/>
<evidence type="ECO:0000313" key="3">
    <source>
        <dbReference type="Proteomes" id="UP000054058"/>
    </source>
</evidence>
<protein>
    <submittedName>
        <fullName evidence="2">Uncharacterized protein</fullName>
    </submittedName>
</protein>
<keyword evidence="3" id="KW-1185">Reference proteome</keyword>
<comment type="caution">
    <text evidence="2">The sequence shown here is derived from an EMBL/GenBank/DDBJ whole genome shotgun (WGS) entry which is preliminary data.</text>
</comment>
<dbReference type="STRING" id="1122207.MUS1_13045"/>
<dbReference type="EMBL" id="JAMB01000006">
    <property type="protein sequence ID" value="ETX10899.1"/>
    <property type="molecule type" value="Genomic_DNA"/>
</dbReference>
<keyword evidence="1" id="KW-1133">Transmembrane helix</keyword>
<proteinExistence type="predicted"/>
<keyword evidence="1" id="KW-0812">Transmembrane</keyword>
<gene>
    <name evidence="2" type="ORF">MUS1_13045</name>
</gene>
<evidence type="ECO:0000313" key="2">
    <source>
        <dbReference type="EMBL" id="ETX10899.1"/>
    </source>
</evidence>
<reference evidence="2 3" key="1">
    <citation type="submission" date="2014-01" db="EMBL/GenBank/DDBJ databases">
        <title>Marinomonas ushuaiensis DSM 15871 Genome Sequencing.</title>
        <authorList>
            <person name="Lai Q."/>
            <person name="Shao Z.S."/>
        </authorList>
    </citation>
    <scope>NUCLEOTIDE SEQUENCE [LARGE SCALE GENOMIC DNA]</scope>
    <source>
        <strain evidence="2 3">DSM 15871</strain>
    </source>
</reference>
<dbReference type="Proteomes" id="UP000054058">
    <property type="component" value="Unassembled WGS sequence"/>
</dbReference>
<evidence type="ECO:0000256" key="1">
    <source>
        <dbReference type="SAM" id="Phobius"/>
    </source>
</evidence>
<keyword evidence="1" id="KW-0472">Membrane</keyword>